<dbReference type="Gene3D" id="3.30.1120.90">
    <property type="entry name" value="Nucleosome assembly protein"/>
    <property type="match status" value="1"/>
</dbReference>
<evidence type="ECO:0000313" key="4">
    <source>
        <dbReference type="EMBL" id="AJC52580.1"/>
    </source>
</evidence>
<organism evidence="4">
    <name type="scientific">Sphyracephala beccarii</name>
    <dbReference type="NCBI Taxonomy" id="139675"/>
    <lineage>
        <taxon>Eukaryota</taxon>
        <taxon>Metazoa</taxon>
        <taxon>Ecdysozoa</taxon>
        <taxon>Arthropoda</taxon>
        <taxon>Hexapoda</taxon>
        <taxon>Insecta</taxon>
        <taxon>Pterygota</taxon>
        <taxon>Neoptera</taxon>
        <taxon>Endopterygota</taxon>
        <taxon>Diptera</taxon>
        <taxon>Brachycera</taxon>
        <taxon>Muscomorpha</taxon>
        <taxon>Diopsoidea</taxon>
        <taxon>Diopsidae</taxon>
        <taxon>Sphyracephala</taxon>
    </lineage>
</organism>
<dbReference type="GO" id="GO:0006334">
    <property type="term" value="P:nucleosome assembly"/>
    <property type="evidence" value="ECO:0007669"/>
    <property type="project" value="InterPro"/>
</dbReference>
<feature type="non-terminal residue" evidence="4">
    <location>
        <position position="357"/>
    </location>
</feature>
<dbReference type="Pfam" id="PF00956">
    <property type="entry name" value="NAP"/>
    <property type="match status" value="1"/>
</dbReference>
<comment type="similarity">
    <text evidence="1 2">Belongs to the nucleosome assembly protein (NAP) family.</text>
</comment>
<protein>
    <submittedName>
        <fullName evidence="4">Nucleosome assembly protein 1 paralog 4</fullName>
    </submittedName>
</protein>
<dbReference type="Gene3D" id="1.20.5.1500">
    <property type="match status" value="1"/>
</dbReference>
<dbReference type="EMBL" id="KM821184">
    <property type="protein sequence ID" value="AJC52580.1"/>
    <property type="molecule type" value="mRNA"/>
</dbReference>
<evidence type="ECO:0000256" key="2">
    <source>
        <dbReference type="RuleBase" id="RU003876"/>
    </source>
</evidence>
<proteinExistence type="evidence at transcript level"/>
<dbReference type="InterPro" id="IPR037231">
    <property type="entry name" value="NAP-like_sf"/>
</dbReference>
<accession>A0A0B4U7D8</accession>
<reference evidence="4" key="1">
    <citation type="journal article" date="2015" name="Insect Mol. Biol.">
        <title>We can't all be supermodels: the value of comparative transcriptomics to the study of non-model insects.</title>
        <authorList>
            <person name="Oppenheim S.J."/>
            <person name="Baker R.H."/>
            <person name="Simon S."/>
            <person name="DeSalle R."/>
        </authorList>
    </citation>
    <scope>NUCLEOTIDE SEQUENCE</scope>
</reference>
<dbReference type="PANTHER" id="PTHR11875">
    <property type="entry name" value="TESTIS-SPECIFIC Y-ENCODED PROTEIN"/>
    <property type="match status" value="1"/>
</dbReference>
<dbReference type="InterPro" id="IPR002164">
    <property type="entry name" value="NAP_family"/>
</dbReference>
<name>A0A0B4U7D8_9DIOP</name>
<sequence length="357" mass="42032">MDKQPTMDANSIELEEAETVQILPGDTYNAVLRRQYLHNRVKELPKEVQQRVEVLKNMQLEQIEIDKQFCAELFEIQKKFQARYEPLYNKRKDIITGKVQPPAQESTGEPCEDIFSVRIPDDQDYANIIKSYKNVNQNTVGIPNFWLTIFKTSNRLRDIITDEDELVLEKLIDIRVKYQELYVYTLEFYFDENDYFNDEVLYKKCYMRVREDPNCPYSIDGAATYKCEGCTIHWKENKNVTIKKVTVLVDNVEMVREEPISTFFSFFDETNYEADDEIGMLVLNAHCEISEFMREELIPKAVLYFNGFVVDDDSVDKSLASSDEEEKKSDLLYSSEGEEEVKKPEFDERDEDDYIES</sequence>
<feature type="region of interest" description="Disordered" evidence="3">
    <location>
        <begin position="317"/>
        <end position="357"/>
    </location>
</feature>
<dbReference type="GO" id="GO:0005634">
    <property type="term" value="C:nucleus"/>
    <property type="evidence" value="ECO:0007669"/>
    <property type="project" value="InterPro"/>
</dbReference>
<evidence type="ECO:0000256" key="1">
    <source>
        <dbReference type="ARBA" id="ARBA00009947"/>
    </source>
</evidence>
<dbReference type="FunFam" id="1.20.5.1500:FF:000001">
    <property type="entry name" value="Nucleosome assembly protein 1-like 1"/>
    <property type="match status" value="1"/>
</dbReference>
<feature type="compositionally biased region" description="Acidic residues" evidence="3">
    <location>
        <begin position="347"/>
        <end position="357"/>
    </location>
</feature>
<dbReference type="AlphaFoldDB" id="A0A0B4U7D8"/>
<dbReference type="SUPFAM" id="SSF143113">
    <property type="entry name" value="NAP-like"/>
    <property type="match status" value="1"/>
</dbReference>
<evidence type="ECO:0000256" key="3">
    <source>
        <dbReference type="SAM" id="MobiDB-lite"/>
    </source>
</evidence>